<dbReference type="RefSeq" id="WP_102524499.1">
    <property type="nucleotide sequence ID" value="NZ_LT960612.1"/>
</dbReference>
<dbReference type="SUPFAM" id="SSF69255">
    <property type="entry name" value="gp5 N-terminal domain-like"/>
    <property type="match status" value="1"/>
</dbReference>
<dbReference type="EMBL" id="LT960612">
    <property type="protein sequence ID" value="SON52186.1"/>
    <property type="molecule type" value="Genomic_DNA"/>
</dbReference>
<dbReference type="InterPro" id="IPR037026">
    <property type="entry name" value="Vgr_OB-fold_dom_sf"/>
</dbReference>
<evidence type="ECO:0000259" key="5">
    <source>
        <dbReference type="Pfam" id="PF04717"/>
    </source>
</evidence>
<dbReference type="Gene3D" id="2.30.110.50">
    <property type="match status" value="1"/>
</dbReference>
<feature type="compositionally biased region" description="Polar residues" evidence="4">
    <location>
        <begin position="452"/>
        <end position="475"/>
    </location>
</feature>
<dbReference type="SUPFAM" id="SSF69349">
    <property type="entry name" value="Phage fibre proteins"/>
    <property type="match status" value="1"/>
</dbReference>
<proteinExistence type="inferred from homology"/>
<evidence type="ECO:0000313" key="7">
    <source>
        <dbReference type="EMBL" id="SON52186.1"/>
    </source>
</evidence>
<dbReference type="InterPro" id="IPR054030">
    <property type="entry name" value="Gp5_Vgr_C"/>
</dbReference>
<dbReference type="InterPro" id="IPR050708">
    <property type="entry name" value="T6SS_VgrG/RHS"/>
</dbReference>
<dbReference type="PANTHER" id="PTHR32305:SF15">
    <property type="entry name" value="PROTEIN RHSA-RELATED"/>
    <property type="match status" value="1"/>
</dbReference>
<dbReference type="InterPro" id="IPR006533">
    <property type="entry name" value="T6SS_Vgr_RhsGE"/>
</dbReference>
<comment type="similarity">
    <text evidence="2">Belongs to the VgrG protein family.</text>
</comment>
<evidence type="ECO:0000256" key="1">
    <source>
        <dbReference type="ARBA" id="ARBA00004613"/>
    </source>
</evidence>
<dbReference type="NCBIfam" id="TIGR03361">
    <property type="entry name" value="VI_Rhs_Vgr"/>
    <property type="match status" value="1"/>
</dbReference>
<dbReference type="Gene3D" id="4.10.220.110">
    <property type="match status" value="1"/>
</dbReference>
<dbReference type="Gene3D" id="3.55.50.10">
    <property type="entry name" value="Baseplate protein-like domains"/>
    <property type="match status" value="1"/>
</dbReference>
<feature type="region of interest" description="Disordered" evidence="4">
    <location>
        <begin position="452"/>
        <end position="482"/>
    </location>
</feature>
<keyword evidence="3" id="KW-0964">Secreted</keyword>
<dbReference type="Pfam" id="PF04717">
    <property type="entry name" value="Phage_base_V"/>
    <property type="match status" value="1"/>
</dbReference>
<dbReference type="InterPro" id="IPR006531">
    <property type="entry name" value="Gp5/Vgr_OB"/>
</dbReference>
<reference evidence="7 8" key="1">
    <citation type="submission" date="2017-10" db="EMBL/GenBank/DDBJ databases">
        <authorList>
            <person name="Banno H."/>
            <person name="Chua N.-H."/>
        </authorList>
    </citation>
    <scope>NUCLEOTIDE SEQUENCE [LARGE SCALE GENOMIC DNA]</scope>
    <source>
        <strain evidence="7">Vibrio tapetis CECT4600</strain>
    </source>
</reference>
<feature type="domain" description="Gp5/Type VI secretion system Vgr protein OB-fold" evidence="5">
    <location>
        <begin position="378"/>
        <end position="446"/>
    </location>
</feature>
<dbReference type="AlphaFoldDB" id="A0A2N8ZJY3"/>
<dbReference type="KEGG" id="vta:B0575"/>
<evidence type="ECO:0000256" key="4">
    <source>
        <dbReference type="SAM" id="MobiDB-lite"/>
    </source>
</evidence>
<feature type="domain" description="Gp5/Type VI secretion system Vgr C-terminal trimerisation" evidence="6">
    <location>
        <begin position="461"/>
        <end position="570"/>
    </location>
</feature>
<dbReference type="PANTHER" id="PTHR32305">
    <property type="match status" value="1"/>
</dbReference>
<name>A0A2N8ZJY3_9VIBR</name>
<dbReference type="Gene3D" id="2.40.50.230">
    <property type="entry name" value="Gp5 N-terminal domain"/>
    <property type="match status" value="1"/>
</dbReference>
<keyword evidence="8" id="KW-1185">Reference proteome</keyword>
<evidence type="ECO:0000256" key="2">
    <source>
        <dbReference type="ARBA" id="ARBA00005558"/>
    </source>
</evidence>
<dbReference type="OrthoDB" id="9762420at2"/>
<evidence type="ECO:0000256" key="3">
    <source>
        <dbReference type="ARBA" id="ARBA00022525"/>
    </source>
</evidence>
<dbReference type="NCBIfam" id="TIGR01646">
    <property type="entry name" value="vgr_GE"/>
    <property type="match status" value="1"/>
</dbReference>
<dbReference type="InterPro" id="IPR017847">
    <property type="entry name" value="T6SS_RhsGE_Vgr_subset"/>
</dbReference>
<accession>A0A2N8ZJY3</accession>
<comment type="subcellular location">
    <subcellularLocation>
        <location evidence="1">Secreted</location>
    </subcellularLocation>
</comment>
<evidence type="ECO:0000259" key="6">
    <source>
        <dbReference type="Pfam" id="PF22178"/>
    </source>
</evidence>
<dbReference type="SUPFAM" id="SSF69279">
    <property type="entry name" value="Phage tail proteins"/>
    <property type="match status" value="2"/>
</dbReference>
<organism evidence="7 8">
    <name type="scientific">Vibrio tapetis subsp. tapetis</name>
    <dbReference type="NCBI Taxonomy" id="1671868"/>
    <lineage>
        <taxon>Bacteria</taxon>
        <taxon>Pseudomonadati</taxon>
        <taxon>Pseudomonadota</taxon>
        <taxon>Gammaproteobacteria</taxon>
        <taxon>Vibrionales</taxon>
        <taxon>Vibrionaceae</taxon>
        <taxon>Vibrio</taxon>
    </lineage>
</organism>
<sequence>MPNSEIKNETRPLTAKLSDGKTYIVTHLECEERLSHGVTMSFTIASNKQISSKPLGKPLCIRYKQASETRQFLGLVSSIELMSHSEEKSLYFYQVQAVDPLSLLAYRHNRQIFQNLTTKQIIEKVIGDSDFKSYFKFSISGNGQKHEYCVQLDESDLAFMQRLLSAEGWHYHVEHSDSKPIVTIADSNQSFKAIERSTIAFQNGLPDPERVLNHWQHKAQITTSKLCLADHSQELAEVFDSGERKSAADDTIKSLEDYRYGQGFGDKSVIRKAAKIQMEAHDALQSIATSQSSISALACGKRFKLSDHPVSSFNQDYFIIKIVHSVTCDESGQQTHYNNHFQAVSYATPFRPGVIDKPHANGIHTATVTGPNGEEIYRDKVGRIKVHFHWDRDGKPDENCSCWLPVSQGAASKGFGMQFIPRIGDEVLVQYIDANPDRPIVVGSIYNKANSTPYSSATQAGIKTRSTPKGSSKQGNELRFEDQKDKEQVFLHAEKDWLLDVNNDSTSTIKGKALTQVEKTLDVSSKEAFTVKSEKTLTTNAKDDLSAASDKNINLDAGSNASVTAKSAVKVDGSSISITGKSKIELKVGASKIEISASGIKIDAPQVSISGKAKAEMKAAMVTVEGQGKADVKAAMVSINGSAMTQVKAGAMVQIQGAIAKVN</sequence>
<evidence type="ECO:0000313" key="8">
    <source>
        <dbReference type="Proteomes" id="UP000235828"/>
    </source>
</evidence>
<dbReference type="GO" id="GO:0005576">
    <property type="term" value="C:extracellular region"/>
    <property type="evidence" value="ECO:0007669"/>
    <property type="project" value="UniProtKB-SubCell"/>
</dbReference>
<dbReference type="Proteomes" id="UP000235828">
    <property type="component" value="Chromosome B"/>
</dbReference>
<dbReference type="Pfam" id="PF22178">
    <property type="entry name" value="Gp5_trimer_C"/>
    <property type="match status" value="1"/>
</dbReference>
<gene>
    <name evidence="7" type="ORF">VTAP4600_B0575</name>
</gene>
<protein>
    <submittedName>
        <fullName evidence="7">VgrG protein</fullName>
    </submittedName>
</protein>
<dbReference type="Pfam" id="PF05954">
    <property type="entry name" value="Phage_GPD"/>
    <property type="match status" value="1"/>
</dbReference>